<reference evidence="2" key="1">
    <citation type="submission" date="2021-06" db="EMBL/GenBank/DDBJ databases">
        <authorList>
            <person name="Kallberg Y."/>
            <person name="Tangrot J."/>
            <person name="Rosling A."/>
        </authorList>
    </citation>
    <scope>NUCLEOTIDE SEQUENCE</scope>
    <source>
        <strain evidence="2">FL130A</strain>
    </source>
</reference>
<proteinExistence type="predicted"/>
<protein>
    <submittedName>
        <fullName evidence="2">11715_t:CDS:1</fullName>
    </submittedName>
</protein>
<organism evidence="2 3">
    <name type="scientific">Ambispora leptoticha</name>
    <dbReference type="NCBI Taxonomy" id="144679"/>
    <lineage>
        <taxon>Eukaryota</taxon>
        <taxon>Fungi</taxon>
        <taxon>Fungi incertae sedis</taxon>
        <taxon>Mucoromycota</taxon>
        <taxon>Glomeromycotina</taxon>
        <taxon>Glomeromycetes</taxon>
        <taxon>Archaeosporales</taxon>
        <taxon>Ambisporaceae</taxon>
        <taxon>Ambispora</taxon>
    </lineage>
</organism>
<sequence>DMATQIWCKKIREDDQFDVPEKLDSENIPTASDKKEKKPEDKEPANHTPVFDLLVPYLPRTKDNPASRRVFISFDDVNRYVKEFTEQISEEEEEDENEVKQIHSLGINPPPLLALEV</sequence>
<evidence type="ECO:0000313" key="2">
    <source>
        <dbReference type="EMBL" id="CAG8686245.1"/>
    </source>
</evidence>
<feature type="compositionally biased region" description="Pro residues" evidence="1">
    <location>
        <begin position="108"/>
        <end position="117"/>
    </location>
</feature>
<dbReference type="AlphaFoldDB" id="A0A9N9ERG1"/>
<name>A0A9N9ERG1_9GLOM</name>
<dbReference type="EMBL" id="CAJVPS010015263">
    <property type="protein sequence ID" value="CAG8686245.1"/>
    <property type="molecule type" value="Genomic_DNA"/>
</dbReference>
<keyword evidence="3" id="KW-1185">Reference proteome</keyword>
<gene>
    <name evidence="2" type="ORF">ALEPTO_LOCUS11018</name>
</gene>
<evidence type="ECO:0000256" key="1">
    <source>
        <dbReference type="SAM" id="MobiDB-lite"/>
    </source>
</evidence>
<feature type="region of interest" description="Disordered" evidence="1">
    <location>
        <begin position="18"/>
        <end position="49"/>
    </location>
</feature>
<feature type="non-terminal residue" evidence="2">
    <location>
        <position position="1"/>
    </location>
</feature>
<feature type="region of interest" description="Disordered" evidence="1">
    <location>
        <begin position="89"/>
        <end position="117"/>
    </location>
</feature>
<evidence type="ECO:0000313" key="3">
    <source>
        <dbReference type="Proteomes" id="UP000789508"/>
    </source>
</evidence>
<accession>A0A9N9ERG1</accession>
<feature type="compositionally biased region" description="Basic and acidic residues" evidence="1">
    <location>
        <begin position="32"/>
        <end position="45"/>
    </location>
</feature>
<comment type="caution">
    <text evidence="2">The sequence shown here is derived from an EMBL/GenBank/DDBJ whole genome shotgun (WGS) entry which is preliminary data.</text>
</comment>
<dbReference type="Proteomes" id="UP000789508">
    <property type="component" value="Unassembled WGS sequence"/>
</dbReference>